<keyword evidence="4" id="KW-0396">Initiation factor</keyword>
<feature type="compositionally biased region" description="Polar residues" evidence="3">
    <location>
        <begin position="128"/>
        <end position="156"/>
    </location>
</feature>
<dbReference type="InParanoid" id="A0A1D6KM82"/>
<dbReference type="GO" id="GO:0005634">
    <property type="term" value="C:nucleus"/>
    <property type="evidence" value="ECO:0007669"/>
    <property type="project" value="UniProtKB-SubCell"/>
</dbReference>
<evidence type="ECO:0000256" key="1">
    <source>
        <dbReference type="ARBA" id="ARBA00004123"/>
    </source>
</evidence>
<feature type="region of interest" description="Disordered" evidence="3">
    <location>
        <begin position="128"/>
        <end position="168"/>
    </location>
</feature>
<dbReference type="AlphaFoldDB" id="A0A1D6KM82"/>
<dbReference type="InterPro" id="IPR022003">
    <property type="entry name" value="RST"/>
</dbReference>
<reference evidence="4" key="1">
    <citation type="submission" date="2015-12" db="EMBL/GenBank/DDBJ databases">
        <title>Update maize B73 reference genome by single molecule sequencing technologies.</title>
        <authorList>
            <consortium name="Maize Genome Sequencing Project"/>
            <person name="Ware D."/>
        </authorList>
    </citation>
    <scope>NUCLEOTIDE SEQUENCE [LARGE SCALE GENOMIC DNA]</scope>
    <source>
        <tissue evidence="4">Seedling</tissue>
    </source>
</reference>
<name>A0A1D6KM82_MAIZE</name>
<keyword evidence="4" id="KW-0648">Protein biosynthesis</keyword>
<evidence type="ECO:0000256" key="3">
    <source>
        <dbReference type="SAM" id="MobiDB-lite"/>
    </source>
</evidence>
<proteinExistence type="predicted"/>
<dbReference type="OMA" id="GMELHEH"/>
<dbReference type="EMBL" id="CM007647">
    <property type="protein sequence ID" value="ONM03982.1"/>
    <property type="molecule type" value="Genomic_DNA"/>
</dbReference>
<feature type="compositionally biased region" description="Polar residues" evidence="3">
    <location>
        <begin position="77"/>
        <end position="108"/>
    </location>
</feature>
<comment type="subcellular location">
    <subcellularLocation>
        <location evidence="1">Nucleus</location>
    </subcellularLocation>
</comment>
<organism evidence="4">
    <name type="scientific">Zea mays</name>
    <name type="common">Maize</name>
    <dbReference type="NCBI Taxonomy" id="4577"/>
    <lineage>
        <taxon>Eukaryota</taxon>
        <taxon>Viridiplantae</taxon>
        <taxon>Streptophyta</taxon>
        <taxon>Embryophyta</taxon>
        <taxon>Tracheophyta</taxon>
        <taxon>Spermatophyta</taxon>
        <taxon>Magnoliopsida</taxon>
        <taxon>Liliopsida</taxon>
        <taxon>Poales</taxon>
        <taxon>Poaceae</taxon>
        <taxon>PACMAD clade</taxon>
        <taxon>Panicoideae</taxon>
        <taxon>Andropogonodae</taxon>
        <taxon>Andropogoneae</taxon>
        <taxon>Tripsacinae</taxon>
        <taxon>Zea</taxon>
    </lineage>
</organism>
<feature type="region of interest" description="Disordered" evidence="3">
    <location>
        <begin position="250"/>
        <end position="272"/>
    </location>
</feature>
<dbReference type="STRING" id="4577.A0A1D6KM82"/>
<feature type="compositionally biased region" description="Polar residues" evidence="3">
    <location>
        <begin position="253"/>
        <end position="272"/>
    </location>
</feature>
<feature type="compositionally biased region" description="Polar residues" evidence="3">
    <location>
        <begin position="312"/>
        <end position="328"/>
    </location>
</feature>
<evidence type="ECO:0000313" key="4">
    <source>
        <dbReference type="EMBL" id="ONM03982.1"/>
    </source>
</evidence>
<sequence length="415" mass="44894">MASFAPSGEVSSKHGVVGYGIVGGPNGNAVAPAAKSTVVETTIERINEVSKEYFLKTVSNIVGDKLLKQAASQYQMQAQRSPQTNPSNYSLSGQVSGQQTAPSGSVTGDEQKGYPWAHTIPMRQAIASTRPPQFRPSSSGQMRSNTGNPPSQTNLHKANKMGNMSDGKGVHMLQTHPPNNSIPVQTMQHHVQRPQTSSPVFGANSIHARPFLRPVGGPAAPFRPQMADSNPRAHLIQGAVTTISRSVPKRSIVSGNAPGNQSTRQQSANKEQKTISFAPTTHMNNETVSQNSKFSHNSFAVMHAKQVNQALGSSKVSAGMESQSQQLSAPKPLAATSLSQTQSHGIQEEPKIQMFAYRETVLEEAHQGMELHEHCRHIVDNDDQHCRFHSLCVHQGYCDRDGHLGAQTISWAEEH</sequence>
<protein>
    <submittedName>
        <fullName evidence="4">Transcription initiation factor TFIID subunit 4b</fullName>
    </submittedName>
</protein>
<feature type="region of interest" description="Disordered" evidence="3">
    <location>
        <begin position="312"/>
        <end position="333"/>
    </location>
</feature>
<evidence type="ECO:0000256" key="2">
    <source>
        <dbReference type="ARBA" id="ARBA00023242"/>
    </source>
</evidence>
<gene>
    <name evidence="4" type="ORF">ZEAMMB73_Zm00001d031927</name>
</gene>
<dbReference type="SMR" id="A0A1D6KM82"/>
<feature type="region of interest" description="Disordered" evidence="3">
    <location>
        <begin position="77"/>
        <end position="114"/>
    </location>
</feature>
<dbReference type="ExpressionAtlas" id="A0A1D6KM82">
    <property type="expression patterns" value="baseline and differential"/>
</dbReference>
<accession>A0A1D6KM82</accession>
<dbReference type="Pfam" id="PF12174">
    <property type="entry name" value="RST"/>
    <property type="match status" value="1"/>
</dbReference>
<keyword evidence="2" id="KW-0539">Nucleus</keyword>
<dbReference type="GO" id="GO:0003743">
    <property type="term" value="F:translation initiation factor activity"/>
    <property type="evidence" value="ECO:0007669"/>
    <property type="project" value="UniProtKB-KW"/>
</dbReference>